<keyword evidence="2" id="KW-0288">FMN</keyword>
<dbReference type="NCBIfam" id="TIGR04037">
    <property type="entry name" value="LLM_duo_CE1759"/>
    <property type="match status" value="1"/>
</dbReference>
<keyword evidence="3 5" id="KW-0560">Oxidoreductase</keyword>
<organism evidence="5">
    <name type="scientific">Jonesiaceae bacterium BS-20</name>
    <dbReference type="NCBI Taxonomy" id="3120821"/>
    <lineage>
        <taxon>Bacteria</taxon>
        <taxon>Bacillati</taxon>
        <taxon>Actinomycetota</taxon>
        <taxon>Actinomycetes</taxon>
        <taxon>Micrococcales</taxon>
        <taxon>Jonesiaceae</taxon>
    </lineage>
</organism>
<evidence type="ECO:0000313" key="5">
    <source>
        <dbReference type="EMBL" id="XBH22713.1"/>
    </source>
</evidence>
<proteinExistence type="predicted"/>
<protein>
    <submittedName>
        <fullName evidence="5">CE1759 family FMN reductase</fullName>
        <ecNumber evidence="5">1.-.-.-</ecNumber>
    </submittedName>
</protein>
<feature type="domain" description="NADPH-dependent FMN reductase-like" evidence="4">
    <location>
        <begin position="6"/>
        <end position="155"/>
    </location>
</feature>
<evidence type="ECO:0000259" key="4">
    <source>
        <dbReference type="Pfam" id="PF03358"/>
    </source>
</evidence>
<evidence type="ECO:0000256" key="1">
    <source>
        <dbReference type="ARBA" id="ARBA00022630"/>
    </source>
</evidence>
<evidence type="ECO:0000256" key="2">
    <source>
        <dbReference type="ARBA" id="ARBA00022643"/>
    </source>
</evidence>
<gene>
    <name evidence="5" type="ORF">V5R04_05695</name>
</gene>
<reference evidence="5" key="1">
    <citation type="submission" date="2024-02" db="EMBL/GenBank/DDBJ databases">
        <title>Tomenella chthoni gen. nov. sp. nov., a member of the family Jonesiaceae isolated from bat guano.</title>
        <authorList>
            <person name="Miller S.L."/>
            <person name="King J."/>
            <person name="Sankaranarayanan K."/>
            <person name="Lawson P.A."/>
        </authorList>
    </citation>
    <scope>NUCLEOTIDE SEQUENCE</scope>
    <source>
        <strain evidence="5">BS-20</strain>
    </source>
</reference>
<dbReference type="PANTHER" id="PTHR43408:SF2">
    <property type="entry name" value="FMN REDUCTASE (NADPH)"/>
    <property type="match status" value="1"/>
</dbReference>
<dbReference type="EMBL" id="CP146203">
    <property type="protein sequence ID" value="XBH22713.1"/>
    <property type="molecule type" value="Genomic_DNA"/>
</dbReference>
<dbReference type="PANTHER" id="PTHR43408">
    <property type="entry name" value="FMN REDUCTASE (NADPH)"/>
    <property type="match status" value="1"/>
</dbReference>
<evidence type="ECO:0000256" key="3">
    <source>
        <dbReference type="ARBA" id="ARBA00023002"/>
    </source>
</evidence>
<name>A0AAU7DZS3_9MICO</name>
<keyword evidence="1" id="KW-0285">Flavoprotein</keyword>
<dbReference type="AlphaFoldDB" id="A0AAU7DZS3"/>
<dbReference type="InterPro" id="IPR005025">
    <property type="entry name" value="FMN_Rdtase-like_dom"/>
</dbReference>
<sequence length="209" mass="22381">MSNKQIVVISAGLSQPSSTRLLADRMSTATQDALLDRGDSATIKTVEIREYARDIMDNMLTGFASSRLEELKQELVAAHAVIAVSPIFSQSLSGLFKSFLDVLDTKSLVNKPVFLGATAGTKRHSLALEYAIRPVFSYLRANVAPTLVFAASDDWGEGENGQDLNGRIAAGAKEFAAMLAGGGLEDKSHQDGLETEDFANLLRAGGIEF</sequence>
<dbReference type="Pfam" id="PF03358">
    <property type="entry name" value="FMN_red"/>
    <property type="match status" value="1"/>
</dbReference>
<dbReference type="EC" id="1.-.-.-" evidence="5"/>
<accession>A0AAU7DZS3</accession>
<dbReference type="GO" id="GO:0016491">
    <property type="term" value="F:oxidoreductase activity"/>
    <property type="evidence" value="ECO:0007669"/>
    <property type="project" value="UniProtKB-KW"/>
</dbReference>
<dbReference type="InterPro" id="IPR051814">
    <property type="entry name" value="NAD(P)H-dep_FMN_reductase"/>
</dbReference>
<dbReference type="SUPFAM" id="SSF52218">
    <property type="entry name" value="Flavoproteins"/>
    <property type="match status" value="1"/>
</dbReference>
<dbReference type="InterPro" id="IPR029039">
    <property type="entry name" value="Flavoprotein-like_sf"/>
</dbReference>
<dbReference type="Gene3D" id="3.40.50.360">
    <property type="match status" value="1"/>
</dbReference>
<dbReference type="InterPro" id="IPR023932">
    <property type="entry name" value="CE1759_FMN_reduct"/>
</dbReference>